<evidence type="ECO:0000256" key="1">
    <source>
        <dbReference type="SAM" id="Phobius"/>
    </source>
</evidence>
<feature type="transmembrane region" description="Helical" evidence="1">
    <location>
        <begin position="297"/>
        <end position="317"/>
    </location>
</feature>
<evidence type="ECO:0000313" key="3">
    <source>
        <dbReference type="EMBL" id="KAI1705553.1"/>
    </source>
</evidence>
<evidence type="ECO:0000313" key="4">
    <source>
        <dbReference type="Proteomes" id="UP001201812"/>
    </source>
</evidence>
<proteinExistence type="predicted"/>
<protein>
    <submittedName>
        <fullName evidence="3">Pre-mRNA-processing factor 39</fullName>
    </submittedName>
</protein>
<comment type="caution">
    <text evidence="3">The sequence shown here is derived from an EMBL/GenBank/DDBJ whole genome shotgun (WGS) entry which is preliminary data.</text>
</comment>
<sequence length="318" mass="34756">MRFFTVLILYFLQIFPDPKSVSARPEPGQCIQYNIPDMLRNLGEVALNDRAQRIWSIGAQPFSPRTCIYMALTEWRNGRPIYQTIIRDNGRIRSANVGEQQQIDMFRQQVLSMVYGGGMGQGYGQNPYNQGSYNGPYDPYSNNNGMYGNGGYGGGQGGYNGQYNPYGNNYGGGGYRNQNGGGYGYGGYGYGSGSNNGQYGGGGYNQGGYGNGYGNQDPYNNGMNQVGRQPPCFCQDCSSGVIIYTQQPGNAGNPALGNPNSPAFNYPSADSSDFVVERNSVTDVNNCITFNSAKRQILATALLIFIAFLCVYFNNLYF</sequence>
<reference evidence="3" key="1">
    <citation type="submission" date="2022-01" db="EMBL/GenBank/DDBJ databases">
        <title>Genome Sequence Resource for Two Populations of Ditylenchus destructor, the Migratory Endoparasitic Phytonematode.</title>
        <authorList>
            <person name="Zhang H."/>
            <person name="Lin R."/>
            <person name="Xie B."/>
        </authorList>
    </citation>
    <scope>NUCLEOTIDE SEQUENCE</scope>
    <source>
        <strain evidence="3">BazhouSP</strain>
    </source>
</reference>
<keyword evidence="1" id="KW-1133">Transmembrane helix</keyword>
<keyword evidence="2" id="KW-0732">Signal</keyword>
<evidence type="ECO:0000256" key="2">
    <source>
        <dbReference type="SAM" id="SignalP"/>
    </source>
</evidence>
<feature type="signal peptide" evidence="2">
    <location>
        <begin position="1"/>
        <end position="23"/>
    </location>
</feature>
<organism evidence="3 4">
    <name type="scientific">Ditylenchus destructor</name>
    <dbReference type="NCBI Taxonomy" id="166010"/>
    <lineage>
        <taxon>Eukaryota</taxon>
        <taxon>Metazoa</taxon>
        <taxon>Ecdysozoa</taxon>
        <taxon>Nematoda</taxon>
        <taxon>Chromadorea</taxon>
        <taxon>Rhabditida</taxon>
        <taxon>Tylenchina</taxon>
        <taxon>Tylenchomorpha</taxon>
        <taxon>Sphaerularioidea</taxon>
        <taxon>Anguinidae</taxon>
        <taxon>Anguininae</taxon>
        <taxon>Ditylenchus</taxon>
    </lineage>
</organism>
<name>A0AAD4QWF1_9BILA</name>
<keyword evidence="4" id="KW-1185">Reference proteome</keyword>
<feature type="chain" id="PRO_5042017369" evidence="2">
    <location>
        <begin position="24"/>
        <end position="318"/>
    </location>
</feature>
<dbReference type="Proteomes" id="UP001201812">
    <property type="component" value="Unassembled WGS sequence"/>
</dbReference>
<keyword evidence="1" id="KW-0472">Membrane</keyword>
<gene>
    <name evidence="3" type="ORF">DdX_13517</name>
</gene>
<accession>A0AAD4QWF1</accession>
<keyword evidence="1" id="KW-0812">Transmembrane</keyword>
<dbReference type="AlphaFoldDB" id="A0AAD4QWF1"/>
<dbReference type="EMBL" id="JAKKPZ010000055">
    <property type="protein sequence ID" value="KAI1705553.1"/>
    <property type="molecule type" value="Genomic_DNA"/>
</dbReference>